<name>A0AAV1TSL9_9STRA</name>
<organism evidence="3 4">
    <name type="scientific">Peronospora matthiolae</name>
    <dbReference type="NCBI Taxonomy" id="2874970"/>
    <lineage>
        <taxon>Eukaryota</taxon>
        <taxon>Sar</taxon>
        <taxon>Stramenopiles</taxon>
        <taxon>Oomycota</taxon>
        <taxon>Peronosporomycetes</taxon>
        <taxon>Peronosporales</taxon>
        <taxon>Peronosporaceae</taxon>
        <taxon>Peronospora</taxon>
    </lineage>
</organism>
<dbReference type="InterPro" id="IPR009348">
    <property type="entry name" value="NPR2-like"/>
</dbReference>
<evidence type="ECO:0000256" key="2">
    <source>
        <dbReference type="SAM" id="MobiDB-lite"/>
    </source>
</evidence>
<dbReference type="PANTHER" id="PTHR12991:SF10">
    <property type="entry name" value="GATOR COMPLEX PROTEIN NPRL2"/>
    <property type="match status" value="1"/>
</dbReference>
<reference evidence="3" key="1">
    <citation type="submission" date="2024-01" db="EMBL/GenBank/DDBJ databases">
        <authorList>
            <person name="Webb A."/>
        </authorList>
    </citation>
    <scope>NUCLEOTIDE SEQUENCE</scope>
    <source>
        <strain evidence="3">Pm1</strain>
    </source>
</reference>
<evidence type="ECO:0000313" key="3">
    <source>
        <dbReference type="EMBL" id="CAK7925401.1"/>
    </source>
</evidence>
<comment type="similarity">
    <text evidence="1">Belongs to the NPR2 family.</text>
</comment>
<feature type="region of interest" description="Disordered" evidence="2">
    <location>
        <begin position="331"/>
        <end position="363"/>
    </location>
</feature>
<dbReference type="EMBL" id="CAKLBY020000086">
    <property type="protein sequence ID" value="CAK7925401.1"/>
    <property type="molecule type" value="Genomic_DNA"/>
</dbReference>
<evidence type="ECO:0000256" key="1">
    <source>
        <dbReference type="ARBA" id="ARBA00008433"/>
    </source>
</evidence>
<comment type="caution">
    <text evidence="3">The sequence shown here is derived from an EMBL/GenBank/DDBJ whole genome shotgun (WGS) entry which is preliminary data.</text>
</comment>
<dbReference type="GO" id="GO:0010508">
    <property type="term" value="P:positive regulation of autophagy"/>
    <property type="evidence" value="ECO:0007669"/>
    <property type="project" value="TreeGrafter"/>
</dbReference>
<dbReference type="GO" id="GO:0005774">
    <property type="term" value="C:vacuolar membrane"/>
    <property type="evidence" value="ECO:0007669"/>
    <property type="project" value="TreeGrafter"/>
</dbReference>
<dbReference type="AlphaFoldDB" id="A0AAV1TSL9"/>
<accession>A0AAV1TSL9</accession>
<dbReference type="PANTHER" id="PTHR12991">
    <property type="entry name" value="NITROGEN PERMEASE REGULATOR 2/TUMOR SUPPRESSOR CANDIDATE 4"/>
    <property type="match status" value="1"/>
</dbReference>
<dbReference type="Proteomes" id="UP001162060">
    <property type="component" value="Unassembled WGS sequence"/>
</dbReference>
<protein>
    <recommendedName>
        <fullName evidence="5">Nitrogen permease regulator 2</fullName>
    </recommendedName>
</protein>
<gene>
    <name evidence="3" type="ORF">PM001_LOCUS10551</name>
</gene>
<sequence>MIKGLFYSEFDNVAGPVILFQAPSNVLNNDVFDSVSGYIIIDKALCGKIITVRAQQMKIVGYPVCIEDDKYHRNALLFNIGFVFNDHVETAPYRPIIRKLGALVEGMEKESGFLYDPNKKELLGTILPQILRDLTLHGECTIPVDAANIINLKLFPTLQDPPSVCEYQVPVAIRDLRALLENSAEWDLALQQIVPFIDGVRYVKRISLEADVEIAIVKKCVRQLLYYGCVTLIDIFLHSNSYANTPKIAVLANDPRLQAECAVYIARSGSAPPSFARIFALYCSVQPSLRMSDFSVVYSESLALIDARRFVTFGLIHGFLRRVHRYPIYVDHGSSPQQQKQQGQQTLQQNQQQQQKGRSFGLSSASPLLSGMNPIGAAPLAVQPNGAPNASNANIISGSSGATGGNVASMSSSKRAMVSKANQLEKDLLRMMDGSHHTDDICTKFLLRYADVESTIQMNPSCCAVHK</sequence>
<feature type="compositionally biased region" description="Low complexity" evidence="2">
    <location>
        <begin position="337"/>
        <end position="355"/>
    </location>
</feature>
<evidence type="ECO:0008006" key="5">
    <source>
        <dbReference type="Google" id="ProtNLM"/>
    </source>
</evidence>
<evidence type="ECO:0000313" key="4">
    <source>
        <dbReference type="Proteomes" id="UP001162060"/>
    </source>
</evidence>
<dbReference type="Pfam" id="PF06218">
    <property type="entry name" value="NPR2"/>
    <property type="match status" value="2"/>
</dbReference>
<dbReference type="GO" id="GO:1990130">
    <property type="term" value="C:GATOR1 complex"/>
    <property type="evidence" value="ECO:0007669"/>
    <property type="project" value="TreeGrafter"/>
</dbReference>
<dbReference type="GO" id="GO:1904262">
    <property type="term" value="P:negative regulation of TORC1 signaling"/>
    <property type="evidence" value="ECO:0007669"/>
    <property type="project" value="TreeGrafter"/>
</dbReference>
<dbReference type="GO" id="GO:0005096">
    <property type="term" value="F:GTPase activator activity"/>
    <property type="evidence" value="ECO:0007669"/>
    <property type="project" value="TreeGrafter"/>
</dbReference>
<proteinExistence type="inferred from homology"/>